<evidence type="ECO:0000313" key="1">
    <source>
        <dbReference type="EMBL" id="ALO24827.1"/>
    </source>
</evidence>
<dbReference type="EMBL" id="CP012029">
    <property type="protein sequence ID" value="ALO24827.1"/>
    <property type="molecule type" value="Genomic_DNA"/>
</dbReference>
<proteinExistence type="predicted"/>
<evidence type="ECO:0000313" key="2">
    <source>
        <dbReference type="Proteomes" id="UP000058857"/>
    </source>
</evidence>
<protein>
    <submittedName>
        <fullName evidence="1">Uncharacterized protein</fullName>
    </submittedName>
</protein>
<dbReference type="Proteomes" id="UP000058857">
    <property type="component" value="Chromosome 1"/>
</dbReference>
<dbReference type="AlphaFoldDB" id="A0A0S2IMC9"/>
<organism evidence="1">
    <name type="scientific">Leptospira borgpetersenii serovar Ballum</name>
    <dbReference type="NCBI Taxonomy" id="280505"/>
    <lineage>
        <taxon>Bacteria</taxon>
        <taxon>Pseudomonadati</taxon>
        <taxon>Spirochaetota</taxon>
        <taxon>Spirochaetia</taxon>
        <taxon>Leptospirales</taxon>
        <taxon>Leptospiraceae</taxon>
        <taxon>Leptospira</taxon>
    </lineage>
</organism>
<reference evidence="1 2" key="1">
    <citation type="journal article" date="2015" name="PLoS Negl. Trop. Dis.">
        <title>Distribution of Plasmids in Distinct Leptospira Pathogenic Species.</title>
        <authorList>
            <person name="Wang Y."/>
            <person name="Zhuang X."/>
            <person name="Zhong Y."/>
            <person name="Zhang C."/>
            <person name="Zhang Y."/>
            <person name="Zeng L."/>
            <person name="Zhu Y."/>
            <person name="He P."/>
            <person name="Dong K."/>
            <person name="Pal U."/>
            <person name="Guo X."/>
            <person name="Qin J."/>
        </authorList>
    </citation>
    <scope>NUCLEOTIDE SEQUENCE [LARGE SCALE GENOMIC DNA]</scope>
    <source>
        <strain evidence="1 2">56604</strain>
    </source>
</reference>
<accession>A0A0S2IMC9</accession>
<sequence>MNLYGKSFRSIRALCISRVIKVPVPVNGSKLNHFLDSKGFIDEELRLPDFATDLGREEAIDLLKKLLSSDLLIGI</sequence>
<name>A0A0S2IMC9_LEPBO</name>
<dbReference type="PATRIC" id="fig|280505.15.peg.467"/>
<gene>
    <name evidence="1" type="ORF">LBBP_00477</name>
</gene>